<feature type="region of interest" description="Disordered" evidence="1">
    <location>
        <begin position="55"/>
        <end position="122"/>
    </location>
</feature>
<feature type="region of interest" description="Disordered" evidence="1">
    <location>
        <begin position="1"/>
        <end position="39"/>
    </location>
</feature>
<accession>A0A1V6UVC7</accession>
<feature type="compositionally biased region" description="Polar residues" evidence="1">
    <location>
        <begin position="1"/>
        <end position="31"/>
    </location>
</feature>
<comment type="caution">
    <text evidence="2">The sequence shown here is derived from an EMBL/GenBank/DDBJ whole genome shotgun (WGS) entry which is preliminary data.</text>
</comment>
<dbReference type="AlphaFoldDB" id="A0A1V6UVC7"/>
<feature type="compositionally biased region" description="Basic and acidic residues" evidence="1">
    <location>
        <begin position="55"/>
        <end position="71"/>
    </location>
</feature>
<feature type="compositionally biased region" description="Basic and acidic residues" evidence="1">
    <location>
        <begin position="89"/>
        <end position="98"/>
    </location>
</feature>
<dbReference type="PANTHER" id="PTHR42090">
    <property type="match status" value="1"/>
</dbReference>
<name>A0A1V6UVC7_9EURO</name>
<dbReference type="PANTHER" id="PTHR42090:SF1">
    <property type="match status" value="1"/>
</dbReference>
<evidence type="ECO:0000313" key="2">
    <source>
        <dbReference type="EMBL" id="OQE42358.1"/>
    </source>
</evidence>
<gene>
    <name evidence="2" type="ORF">PENCOP_c004G07851</name>
</gene>
<proteinExistence type="predicted"/>
<dbReference type="STRING" id="36646.A0A1V6UVC7"/>
<dbReference type="Proteomes" id="UP000191500">
    <property type="component" value="Unassembled WGS sequence"/>
</dbReference>
<sequence>MKSSMSLNRAFQAATTTHPMRSHSLRSTSYLQPRKTAQTEDRILERCILNPERAETCKSGTDDEVARHKSPYDPSRTAPIQEHLELEEEYKKEGDSIHDPLLVSPANMDVSQAVDPMAGVHG</sequence>
<evidence type="ECO:0000313" key="3">
    <source>
        <dbReference type="Proteomes" id="UP000191500"/>
    </source>
</evidence>
<keyword evidence="3" id="KW-1185">Reference proteome</keyword>
<evidence type="ECO:0000256" key="1">
    <source>
        <dbReference type="SAM" id="MobiDB-lite"/>
    </source>
</evidence>
<reference evidence="3" key="1">
    <citation type="journal article" date="2017" name="Nat. Microbiol.">
        <title>Global analysis of biosynthetic gene clusters reveals vast potential of secondary metabolite production in Penicillium species.</title>
        <authorList>
            <person name="Nielsen J.C."/>
            <person name="Grijseels S."/>
            <person name="Prigent S."/>
            <person name="Ji B."/>
            <person name="Dainat J."/>
            <person name="Nielsen K.F."/>
            <person name="Frisvad J.C."/>
            <person name="Workman M."/>
            <person name="Nielsen J."/>
        </authorList>
    </citation>
    <scope>NUCLEOTIDE SEQUENCE [LARGE SCALE GENOMIC DNA]</scope>
    <source>
        <strain evidence="3">IBT 31321</strain>
    </source>
</reference>
<protein>
    <submittedName>
        <fullName evidence="2">Uncharacterized protein</fullName>
    </submittedName>
</protein>
<dbReference type="EMBL" id="MDDG01000004">
    <property type="protein sequence ID" value="OQE42358.1"/>
    <property type="molecule type" value="Genomic_DNA"/>
</dbReference>
<organism evidence="2 3">
    <name type="scientific">Penicillium coprophilum</name>
    <dbReference type="NCBI Taxonomy" id="36646"/>
    <lineage>
        <taxon>Eukaryota</taxon>
        <taxon>Fungi</taxon>
        <taxon>Dikarya</taxon>
        <taxon>Ascomycota</taxon>
        <taxon>Pezizomycotina</taxon>
        <taxon>Eurotiomycetes</taxon>
        <taxon>Eurotiomycetidae</taxon>
        <taxon>Eurotiales</taxon>
        <taxon>Aspergillaceae</taxon>
        <taxon>Penicillium</taxon>
    </lineage>
</organism>